<comment type="caution">
    <text evidence="3">The sequence shown here is derived from an EMBL/GenBank/DDBJ whole genome shotgun (WGS) entry which is preliminary data.</text>
</comment>
<accession>A0A7J7LFX9</accession>
<evidence type="ECO:0000256" key="2">
    <source>
        <dbReference type="SAM" id="MobiDB-lite"/>
    </source>
</evidence>
<organism evidence="3 4">
    <name type="scientific">Kingdonia uniflora</name>
    <dbReference type="NCBI Taxonomy" id="39325"/>
    <lineage>
        <taxon>Eukaryota</taxon>
        <taxon>Viridiplantae</taxon>
        <taxon>Streptophyta</taxon>
        <taxon>Embryophyta</taxon>
        <taxon>Tracheophyta</taxon>
        <taxon>Spermatophyta</taxon>
        <taxon>Magnoliopsida</taxon>
        <taxon>Ranunculales</taxon>
        <taxon>Circaeasteraceae</taxon>
        <taxon>Kingdonia</taxon>
    </lineage>
</organism>
<feature type="compositionally biased region" description="Polar residues" evidence="2">
    <location>
        <begin position="10"/>
        <end position="23"/>
    </location>
</feature>
<protein>
    <submittedName>
        <fullName evidence="3">Uncharacterized protein</fullName>
    </submittedName>
</protein>
<feature type="coiled-coil region" evidence="1">
    <location>
        <begin position="227"/>
        <end position="254"/>
    </location>
</feature>
<keyword evidence="1" id="KW-0175">Coiled coil</keyword>
<evidence type="ECO:0000313" key="3">
    <source>
        <dbReference type="EMBL" id="KAF6141545.1"/>
    </source>
</evidence>
<feature type="region of interest" description="Disordered" evidence="2">
    <location>
        <begin position="136"/>
        <end position="161"/>
    </location>
</feature>
<keyword evidence="4" id="KW-1185">Reference proteome</keyword>
<dbReference type="Proteomes" id="UP000541444">
    <property type="component" value="Unassembled WGS sequence"/>
</dbReference>
<proteinExistence type="predicted"/>
<evidence type="ECO:0000313" key="4">
    <source>
        <dbReference type="Proteomes" id="UP000541444"/>
    </source>
</evidence>
<name>A0A7J7LFX9_9MAGN</name>
<dbReference type="EMBL" id="JACGCM010002312">
    <property type="protein sequence ID" value="KAF6141545.1"/>
    <property type="molecule type" value="Genomic_DNA"/>
</dbReference>
<dbReference type="AlphaFoldDB" id="A0A7J7LFX9"/>
<gene>
    <name evidence="3" type="ORF">GIB67_005313</name>
</gene>
<reference evidence="3 4" key="1">
    <citation type="journal article" date="2020" name="IScience">
        <title>Genome Sequencing of the Endangered Kingdonia uniflora (Circaeasteraceae, Ranunculales) Reveals Potential Mechanisms of Evolutionary Specialization.</title>
        <authorList>
            <person name="Sun Y."/>
            <person name="Deng T."/>
            <person name="Zhang A."/>
            <person name="Moore M.J."/>
            <person name="Landis J.B."/>
            <person name="Lin N."/>
            <person name="Zhang H."/>
            <person name="Zhang X."/>
            <person name="Huang J."/>
            <person name="Zhang X."/>
            <person name="Sun H."/>
            <person name="Wang H."/>
        </authorList>
    </citation>
    <scope>NUCLEOTIDE SEQUENCE [LARGE SCALE GENOMIC DNA]</scope>
    <source>
        <strain evidence="3">TB1705</strain>
        <tissue evidence="3">Leaf</tissue>
    </source>
</reference>
<feature type="compositionally biased region" description="Polar residues" evidence="2">
    <location>
        <begin position="136"/>
        <end position="147"/>
    </location>
</feature>
<feature type="region of interest" description="Disordered" evidence="2">
    <location>
        <begin position="1"/>
        <end position="47"/>
    </location>
</feature>
<sequence length="352" mass="39107">MKRKARSKGSESTTGDDSVYTESSESEVDEAGPHSGGKMSPLRPRVMRNPSRVTNLIRALYYYPELFKSSNVKNNRKRKCGKRSPAVVELSIDTVEQCRLDLQDAYFDSDEIGDLLQEEMAHRQLPDLSAIVKLTSGGSVRHNNAPSNKKRRTESEIPRSESPKIAGFFNMDASQMEASETVLSIESQMANVAYASRCFNTMDLYLREIIRYAKQALLSNTVAKSKVIVDEAKMAELRSELKDAQAEASLWKNSADQHVGRITDGSGGHAKDEGKELAGRTYVDVMIKMAHTVDKYEFCPYLVLFPDELANAQHQVDLKARSVATPSMVCIELSSLYMPGNLYKLMSAGLAS</sequence>
<evidence type="ECO:0000256" key="1">
    <source>
        <dbReference type="SAM" id="Coils"/>
    </source>
</evidence>